<sequence>MAWPLIATKKLTHDDYTVAWICALPVEKTAARNMLDELHVPPNQPKHDKNSYTFGCICGHNVVIVCGDTGTAAATTVATRMQATFRNLRFGLLVGIAGGVPDKEDVRLGDVVVSKGDGRYGGVVAHDRGKVTPTGFESRPFLNGVPEELKNAFNDLESRLMDEDNNIVAYLAEATTRNDRFSEFERPTSLVDNLFQNEYTHVNPEDRICAECKQDYIVARCPRDGPLIHFGIVASGNQVIKDGTERAKILAAHPGVLAVEMEAAGLMDVFGCATIRGICDYADSHKNDGWHKYASATAAAIAKKILEGLAKVVPPPAITVSVQSDGKRDKQCDEFSQALRLTNPREDLLKIRKSKGTIVDGTCKWLLGRVEYTDWLRENTPQLLLLTGAPGIGKTMISSFLVGELEIKEPQPPTRILAYYFCDNKDERRNTATAILRGLLWQLLTKRRSLFDHILDYKPEEPFDKPKLERFLLDILENTDGEIYFLVDALDECDRSSREDFLTFLAGPFTRALNGNRNAKIKFLMTSRPGDILDFQGSDVFRCLHIDRRDIDTDLSNFIQSRVNDLSKPGRKNYPPSLKKEVEDTLCKNAGGTFLWASLVLEDLGKEKDETEVRNKLQNLPRNLNEVYDRILSQIDLEHEEKAKFVLRWVVVARRPLSVDELKMAYALGPGKWNGNEIPDEESLNLHGDILKFCKPLVYVDDSGTINLVHQSAKDYLLGNYLLSNYVPSNSRPSSLIMLRLFILSTILSADLHSMQITESSISLVIFLFAASLLAISLPTVKPSEDSPLFYNFIRNILDSLGIITSCNFIIIVIRNFFGALGIITSISRYHVVPEKANLLAFQICWRYLSMKDFDRGTVIIQRSLDNRLLPLFLPDNRCFLQYAAEEWQKHALTASLALATDPVWDSDNSDKMPTLRDALLNRAAESENEAMVRLLVERGADVGARNRDGWTALHMAAHNKNEAVARLLLEKGADVNAEYRRGRTALHLAIINGDEAVVQLLLEKGADVNTKDKYGWTALKMAAGNKNEAVVRLLLEKGADVNAKDKDGRTVLHLAASYENEAVVRLLLEKGANVNAEDENGWTALHAAADDKNEAMVRLLLEKGAGVNTKCGSGRTALCLAASNEAVVQLLLEKGAEVNAKDNDGRTALLTAAGSGNEAVVQLLLEKGADVNTKDKYGWTALKMAAGNKNEAVVRLLLEKGADVNTKYKSGWTALHSAASNENEAAVQLLLEKGADVNAREGEGWTALHLAAGYKNEAVVRLLLEKGADVNMEYKSGQTALHSAASNENEAVVQLLFEKGAEVNAKDEYGRTALHLAASYENEAMVRLLLEKGAEVNAKDNNGRTALRAAAGSENEAVVRLLLEKGADVNTKYGSGRTALHLAAIYENEAVVQLLLEKGADVNAKDEKGWTALHMAADNKSEAVVRLLLEKGAEVNAKDNNGRTALRMAAGKKNEAVVRLLLEKGADVNAKDEDGWTALHTAADNKSEAVVRLLLEKGADVNTKYKSRCTVLHLAAIYENEAVVRLLLEKGADVNARDEDGWTALHMAADGKNEAVVRLLLEKGADVNVKDSNGRTALCTAAGKKNEAVVRLLLEKGADVNAKDEDGWTALHTAADNKSEAVVRLLLEKGADVNTKYKSGRTALHLAASNGNEAVVQLLLEKGADINAKDENGWTALRAAAGNKKGAVVRLLLEKGARR</sequence>
<feature type="repeat" description="ANK" evidence="3">
    <location>
        <begin position="921"/>
        <end position="948"/>
    </location>
</feature>
<dbReference type="Pfam" id="PF12796">
    <property type="entry name" value="Ank_2"/>
    <property type="match status" value="7"/>
</dbReference>
<feature type="repeat" description="ANK" evidence="3">
    <location>
        <begin position="1673"/>
        <end position="1700"/>
    </location>
</feature>
<feature type="repeat" description="ANK" evidence="3">
    <location>
        <begin position="1442"/>
        <end position="1474"/>
    </location>
</feature>
<dbReference type="Pfam" id="PF24883">
    <property type="entry name" value="NPHP3_N"/>
    <property type="match status" value="1"/>
</dbReference>
<dbReference type="Pfam" id="PF22939">
    <property type="entry name" value="WHD_GPIID"/>
    <property type="match status" value="1"/>
</dbReference>
<dbReference type="InterPro" id="IPR027417">
    <property type="entry name" value="P-loop_NTPase"/>
</dbReference>
<feature type="repeat" description="ANK" evidence="3">
    <location>
        <begin position="1343"/>
        <end position="1375"/>
    </location>
</feature>
<dbReference type="SUPFAM" id="SSF53167">
    <property type="entry name" value="Purine and uridine phosphorylases"/>
    <property type="match status" value="1"/>
</dbReference>
<dbReference type="GO" id="GO:0003824">
    <property type="term" value="F:catalytic activity"/>
    <property type="evidence" value="ECO:0007669"/>
    <property type="project" value="InterPro"/>
</dbReference>
<evidence type="ECO:0000313" key="6">
    <source>
        <dbReference type="Proteomes" id="UP000698800"/>
    </source>
</evidence>
<dbReference type="PRINTS" id="PR01415">
    <property type="entry name" value="ANKYRIN"/>
</dbReference>
<gene>
    <name evidence="5" type="ORF">FGG08_003199</name>
</gene>
<dbReference type="PROSITE" id="PS50297">
    <property type="entry name" value="ANK_REP_REGION"/>
    <property type="match status" value="22"/>
</dbReference>
<dbReference type="SUPFAM" id="SSF48403">
    <property type="entry name" value="Ankyrin repeat"/>
    <property type="match status" value="3"/>
</dbReference>
<keyword evidence="6" id="KW-1185">Reference proteome</keyword>
<proteinExistence type="predicted"/>
<protein>
    <recommendedName>
        <fullName evidence="4">NACHT domain-containing protein</fullName>
    </recommendedName>
</protein>
<organism evidence="5 6">
    <name type="scientific">Glutinoglossum americanum</name>
    <dbReference type="NCBI Taxonomy" id="1670608"/>
    <lineage>
        <taxon>Eukaryota</taxon>
        <taxon>Fungi</taxon>
        <taxon>Dikarya</taxon>
        <taxon>Ascomycota</taxon>
        <taxon>Pezizomycotina</taxon>
        <taxon>Geoglossomycetes</taxon>
        <taxon>Geoglossales</taxon>
        <taxon>Geoglossaceae</taxon>
        <taxon>Glutinoglossum</taxon>
    </lineage>
</organism>
<dbReference type="PROSITE" id="PS50088">
    <property type="entry name" value="ANK_REPEAT"/>
    <property type="match status" value="24"/>
</dbReference>
<dbReference type="Proteomes" id="UP000698800">
    <property type="component" value="Unassembled WGS sequence"/>
</dbReference>
<dbReference type="EMBL" id="JAGHQL010000054">
    <property type="protein sequence ID" value="KAH0542444.1"/>
    <property type="molecule type" value="Genomic_DNA"/>
</dbReference>
<feature type="repeat" description="ANK" evidence="3">
    <location>
        <begin position="1244"/>
        <end position="1276"/>
    </location>
</feature>
<name>A0A9P8I3A9_9PEZI</name>
<feature type="repeat" description="ANK" evidence="3">
    <location>
        <begin position="1409"/>
        <end position="1441"/>
    </location>
</feature>
<feature type="repeat" description="ANK" evidence="3">
    <location>
        <begin position="1015"/>
        <end position="1047"/>
    </location>
</feature>
<dbReference type="Pfam" id="PF13606">
    <property type="entry name" value="Ank_3"/>
    <property type="match status" value="2"/>
</dbReference>
<dbReference type="InterPro" id="IPR002110">
    <property type="entry name" value="Ankyrin_rpt"/>
</dbReference>
<evidence type="ECO:0000256" key="3">
    <source>
        <dbReference type="PROSITE-ProRule" id="PRU00023"/>
    </source>
</evidence>
<evidence type="ECO:0000259" key="4">
    <source>
        <dbReference type="PROSITE" id="PS50837"/>
    </source>
</evidence>
<dbReference type="GO" id="GO:0009116">
    <property type="term" value="P:nucleoside metabolic process"/>
    <property type="evidence" value="ECO:0007669"/>
    <property type="project" value="InterPro"/>
</dbReference>
<reference evidence="5" key="1">
    <citation type="submission" date="2021-03" db="EMBL/GenBank/DDBJ databases">
        <title>Comparative genomics and phylogenomic investigation of the class Geoglossomycetes provide insights into ecological specialization and systematics.</title>
        <authorList>
            <person name="Melie T."/>
            <person name="Pirro S."/>
            <person name="Miller A.N."/>
            <person name="Quandt A."/>
        </authorList>
    </citation>
    <scope>NUCLEOTIDE SEQUENCE</scope>
    <source>
        <strain evidence="5">GBOQ0MN5Z8</strain>
    </source>
</reference>
<dbReference type="InterPro" id="IPR036770">
    <property type="entry name" value="Ankyrin_rpt-contain_sf"/>
</dbReference>
<dbReference type="SUPFAM" id="SSF52540">
    <property type="entry name" value="P-loop containing nucleoside triphosphate hydrolases"/>
    <property type="match status" value="1"/>
</dbReference>
<feature type="repeat" description="ANK" evidence="3">
    <location>
        <begin position="1475"/>
        <end position="1507"/>
    </location>
</feature>
<feature type="repeat" description="ANK" evidence="3">
    <location>
        <begin position="1114"/>
        <end position="1144"/>
    </location>
</feature>
<feature type="repeat" description="ANK" evidence="3">
    <location>
        <begin position="1607"/>
        <end position="1639"/>
    </location>
</feature>
<keyword evidence="2 3" id="KW-0040">ANK repeat</keyword>
<feature type="repeat" description="ANK" evidence="3">
    <location>
        <begin position="1508"/>
        <end position="1540"/>
    </location>
</feature>
<feature type="repeat" description="ANK" evidence="3">
    <location>
        <begin position="1145"/>
        <end position="1177"/>
    </location>
</feature>
<feature type="domain" description="NACHT" evidence="4">
    <location>
        <begin position="382"/>
        <end position="530"/>
    </location>
</feature>
<feature type="repeat" description="ANK" evidence="3">
    <location>
        <begin position="1574"/>
        <end position="1606"/>
    </location>
</feature>
<evidence type="ECO:0000256" key="1">
    <source>
        <dbReference type="ARBA" id="ARBA00022737"/>
    </source>
</evidence>
<dbReference type="InterPro" id="IPR000845">
    <property type="entry name" value="Nucleoside_phosphorylase_d"/>
</dbReference>
<feature type="repeat" description="ANK" evidence="3">
    <location>
        <begin position="1277"/>
        <end position="1309"/>
    </location>
</feature>
<feature type="repeat" description="ANK" evidence="3">
    <location>
        <begin position="1178"/>
        <end position="1210"/>
    </location>
</feature>
<feature type="repeat" description="ANK" evidence="3">
    <location>
        <begin position="949"/>
        <end position="981"/>
    </location>
</feature>
<feature type="repeat" description="ANK" evidence="3">
    <location>
        <begin position="1541"/>
        <end position="1573"/>
    </location>
</feature>
<dbReference type="Gene3D" id="3.40.50.300">
    <property type="entry name" value="P-loop containing nucleotide triphosphate hydrolases"/>
    <property type="match status" value="1"/>
</dbReference>
<dbReference type="Gene3D" id="1.25.40.20">
    <property type="entry name" value="Ankyrin repeat-containing domain"/>
    <property type="match status" value="11"/>
</dbReference>
<feature type="repeat" description="ANK" evidence="3">
    <location>
        <begin position="1081"/>
        <end position="1113"/>
    </location>
</feature>
<feature type="repeat" description="ANK" evidence="3">
    <location>
        <begin position="982"/>
        <end position="1014"/>
    </location>
</feature>
<feature type="repeat" description="ANK" evidence="3">
    <location>
        <begin position="1640"/>
        <end position="1672"/>
    </location>
</feature>
<dbReference type="InterPro" id="IPR007111">
    <property type="entry name" value="NACHT_NTPase"/>
</dbReference>
<dbReference type="InterPro" id="IPR054471">
    <property type="entry name" value="GPIID_WHD"/>
</dbReference>
<feature type="repeat" description="ANK" evidence="3">
    <location>
        <begin position="1376"/>
        <end position="1408"/>
    </location>
</feature>
<feature type="repeat" description="ANK" evidence="3">
    <location>
        <begin position="1310"/>
        <end position="1342"/>
    </location>
</feature>
<dbReference type="SMART" id="SM00248">
    <property type="entry name" value="ANK"/>
    <property type="match status" value="24"/>
</dbReference>
<dbReference type="OrthoDB" id="163438at2759"/>
<comment type="caution">
    <text evidence="5">The sequence shown here is derived from an EMBL/GenBank/DDBJ whole genome shotgun (WGS) entry which is preliminary data.</text>
</comment>
<dbReference type="Pfam" id="PF01048">
    <property type="entry name" value="PNP_UDP_1"/>
    <property type="match status" value="1"/>
</dbReference>
<dbReference type="Gene3D" id="3.40.50.1580">
    <property type="entry name" value="Nucleoside phosphorylase domain"/>
    <property type="match status" value="1"/>
</dbReference>
<accession>A0A9P8I3A9</accession>
<dbReference type="PANTHER" id="PTHR24126:SF14">
    <property type="entry name" value="ANK_REP_REGION DOMAIN-CONTAINING PROTEIN"/>
    <property type="match status" value="1"/>
</dbReference>
<dbReference type="InterPro" id="IPR056884">
    <property type="entry name" value="NPHP3-like_N"/>
</dbReference>
<evidence type="ECO:0000313" key="5">
    <source>
        <dbReference type="EMBL" id="KAH0542444.1"/>
    </source>
</evidence>
<dbReference type="Pfam" id="PF13637">
    <property type="entry name" value="Ank_4"/>
    <property type="match status" value="3"/>
</dbReference>
<evidence type="ECO:0000256" key="2">
    <source>
        <dbReference type="ARBA" id="ARBA00023043"/>
    </source>
</evidence>
<feature type="repeat" description="ANK" evidence="3">
    <location>
        <begin position="1048"/>
        <end position="1080"/>
    </location>
</feature>
<dbReference type="InterPro" id="IPR035994">
    <property type="entry name" value="Nucleoside_phosphorylase_sf"/>
</dbReference>
<dbReference type="PANTHER" id="PTHR24126">
    <property type="entry name" value="ANKYRIN REPEAT, PH AND SEC7 DOMAIN CONTAINING PROTEIN SECG-RELATED"/>
    <property type="match status" value="1"/>
</dbReference>
<feature type="repeat" description="ANK" evidence="3">
    <location>
        <begin position="1211"/>
        <end position="1243"/>
    </location>
</feature>
<keyword evidence="1" id="KW-0677">Repeat</keyword>
<dbReference type="PROSITE" id="PS50837">
    <property type="entry name" value="NACHT"/>
    <property type="match status" value="1"/>
</dbReference>
<dbReference type="Pfam" id="PF00023">
    <property type="entry name" value="Ank"/>
    <property type="match status" value="1"/>
</dbReference>